<reference evidence="1" key="1">
    <citation type="submission" date="2014-12" db="EMBL/GenBank/DDBJ databases">
        <title>Insight into the proteome of Arion vulgaris.</title>
        <authorList>
            <person name="Aradska J."/>
            <person name="Bulat T."/>
            <person name="Smidak R."/>
            <person name="Sarate P."/>
            <person name="Gangsoo J."/>
            <person name="Sialana F."/>
            <person name="Bilban M."/>
            <person name="Lubec G."/>
        </authorList>
    </citation>
    <scope>NUCLEOTIDE SEQUENCE</scope>
    <source>
        <tissue evidence="1">Skin</tissue>
    </source>
</reference>
<name>A0A0B6XSV6_9EUPU</name>
<organism evidence="1">
    <name type="scientific">Arion vulgaris</name>
    <dbReference type="NCBI Taxonomy" id="1028688"/>
    <lineage>
        <taxon>Eukaryota</taxon>
        <taxon>Metazoa</taxon>
        <taxon>Spiralia</taxon>
        <taxon>Lophotrochozoa</taxon>
        <taxon>Mollusca</taxon>
        <taxon>Gastropoda</taxon>
        <taxon>Heterobranchia</taxon>
        <taxon>Euthyneura</taxon>
        <taxon>Panpulmonata</taxon>
        <taxon>Eupulmonata</taxon>
        <taxon>Stylommatophora</taxon>
        <taxon>Helicina</taxon>
        <taxon>Arionoidea</taxon>
        <taxon>Arionidae</taxon>
        <taxon>Arion</taxon>
    </lineage>
</organism>
<sequence length="55" mass="6498">IDIRTASPDKMYDIYQTNITQDDTSECHLIRHSDIYISDQSLSDITHHDRYQNIT</sequence>
<proteinExistence type="predicted"/>
<dbReference type="EMBL" id="HACG01000074">
    <property type="protein sequence ID" value="CEK46939.1"/>
    <property type="molecule type" value="Transcribed_RNA"/>
</dbReference>
<gene>
    <name evidence="1" type="primary">ORF169</name>
</gene>
<dbReference type="AlphaFoldDB" id="A0A0B6XSV6"/>
<accession>A0A0B6XSV6</accession>
<feature type="non-terminal residue" evidence="1">
    <location>
        <position position="1"/>
    </location>
</feature>
<protein>
    <submittedName>
        <fullName evidence="1">Uncharacterized protein</fullName>
    </submittedName>
</protein>
<evidence type="ECO:0000313" key="1">
    <source>
        <dbReference type="EMBL" id="CEK46939.1"/>
    </source>
</evidence>